<dbReference type="OrthoDB" id="5354971at2"/>
<dbReference type="AlphaFoldDB" id="A0A222MWJ0"/>
<proteinExistence type="predicted"/>
<evidence type="ECO:0008006" key="3">
    <source>
        <dbReference type="Google" id="ProtNLM"/>
    </source>
</evidence>
<name>A0A222MWJ0_9BACT</name>
<gene>
    <name evidence="1" type="ORF">CAV_0374</name>
</gene>
<dbReference type="KEGG" id="cavi:CAV_0374"/>
<accession>A0A222MWJ0</accession>
<dbReference type="RefSeq" id="WP_094324829.1">
    <property type="nucleotide sequence ID" value="NZ_CP022347.1"/>
</dbReference>
<dbReference type="Proteomes" id="UP000201169">
    <property type="component" value="Chromosome"/>
</dbReference>
<evidence type="ECO:0000313" key="1">
    <source>
        <dbReference type="EMBL" id="ASQ30042.1"/>
    </source>
</evidence>
<protein>
    <recommendedName>
        <fullName evidence="3">Periplasmic protein</fullName>
    </recommendedName>
</protein>
<reference evidence="1 2" key="1">
    <citation type="submission" date="2017-07" db="EMBL/GenBank/DDBJ databases">
        <title>Analysis of two Campylobacter avium genomes and identification of a novel hippuricase gene.</title>
        <authorList>
            <person name="Miller W.G."/>
            <person name="Chapman M.H."/>
            <person name="Yee E."/>
            <person name="Revez J."/>
            <person name="Bono J.L."/>
            <person name="Rossi M."/>
        </authorList>
    </citation>
    <scope>NUCLEOTIDE SEQUENCE [LARGE SCALE GENOMIC DNA]</scope>
    <source>
        <strain evidence="1 2">LMG 24591</strain>
    </source>
</reference>
<sequence>MRKKIVIFAIFLLTLALVFFANKNLKNAENLNEENLTLSFCDLNSKKCKFENNISIDISKRPIVAMQDFSMYVTNLSQKESIKAKLYGVNMYMGEIELEFTKIQDNTHKADVVLSSCPLDVMLYRMDFFDEDDRIFYFHFEVKR</sequence>
<evidence type="ECO:0000313" key="2">
    <source>
        <dbReference type="Proteomes" id="UP000201169"/>
    </source>
</evidence>
<keyword evidence="2" id="KW-1185">Reference proteome</keyword>
<dbReference type="EMBL" id="CP022347">
    <property type="protein sequence ID" value="ASQ30042.1"/>
    <property type="molecule type" value="Genomic_DNA"/>
</dbReference>
<organism evidence="1 2">
    <name type="scientific">Campylobacter avium LMG 24591</name>
    <dbReference type="NCBI Taxonomy" id="522484"/>
    <lineage>
        <taxon>Bacteria</taxon>
        <taxon>Pseudomonadati</taxon>
        <taxon>Campylobacterota</taxon>
        <taxon>Epsilonproteobacteria</taxon>
        <taxon>Campylobacterales</taxon>
        <taxon>Campylobacteraceae</taxon>
        <taxon>Campylobacter</taxon>
    </lineage>
</organism>